<gene>
    <name evidence="2" type="ORF">I596_127</name>
</gene>
<organism evidence="2 3">
    <name type="scientific">Dokdonella koreensis DS-123</name>
    <dbReference type="NCBI Taxonomy" id="1300342"/>
    <lineage>
        <taxon>Bacteria</taxon>
        <taxon>Pseudomonadati</taxon>
        <taxon>Pseudomonadota</taxon>
        <taxon>Gammaproteobacteria</taxon>
        <taxon>Lysobacterales</taxon>
        <taxon>Rhodanobacteraceae</taxon>
        <taxon>Dokdonella</taxon>
    </lineage>
</organism>
<dbReference type="PIRSF" id="PIRSF009320">
    <property type="entry name" value="Nuc_binding_HP_1000"/>
    <property type="match status" value="1"/>
</dbReference>
<dbReference type="PANTHER" id="PTHR13696:SF96">
    <property type="entry name" value="COBQ_COBB_MIND_PARA NUCLEOTIDE BINDING DOMAIN-CONTAINING PROTEIN"/>
    <property type="match status" value="1"/>
</dbReference>
<name>A0A167G535_9GAMM</name>
<dbReference type="RefSeq" id="WP_067642700.1">
    <property type="nucleotide sequence ID" value="NZ_CP015249.1"/>
</dbReference>
<dbReference type="SUPFAM" id="SSF52540">
    <property type="entry name" value="P-loop containing nucleoside triphosphate hydrolases"/>
    <property type="match status" value="1"/>
</dbReference>
<dbReference type="KEGG" id="dko:I596_127"/>
<dbReference type="Pfam" id="PF01656">
    <property type="entry name" value="CbiA"/>
    <property type="match status" value="1"/>
</dbReference>
<dbReference type="PATRIC" id="fig|1300342.3.peg.126"/>
<accession>A0A167G535</accession>
<evidence type="ECO:0000313" key="2">
    <source>
        <dbReference type="EMBL" id="ANB16167.1"/>
    </source>
</evidence>
<dbReference type="Proteomes" id="UP000076830">
    <property type="component" value="Chromosome"/>
</dbReference>
<proteinExistence type="predicted"/>
<protein>
    <submittedName>
        <fullName evidence="2">Partition protein</fullName>
    </submittedName>
</protein>
<dbReference type="OrthoDB" id="69313at2"/>
<evidence type="ECO:0000313" key="3">
    <source>
        <dbReference type="Proteomes" id="UP000076830"/>
    </source>
</evidence>
<reference evidence="2 3" key="1">
    <citation type="submission" date="2016-04" db="EMBL/GenBank/DDBJ databases">
        <title>Complete genome sequence of Dokdonella koreensis DS-123T.</title>
        <authorList>
            <person name="Kim J.F."/>
            <person name="Lee H."/>
            <person name="Kwak M.-J."/>
        </authorList>
    </citation>
    <scope>NUCLEOTIDE SEQUENCE [LARGE SCALE GENOMIC DNA]</scope>
    <source>
        <strain evidence="2 3">DS-123</strain>
    </source>
</reference>
<dbReference type="InterPro" id="IPR027417">
    <property type="entry name" value="P-loop_NTPase"/>
</dbReference>
<dbReference type="STRING" id="1300342.I596_127"/>
<feature type="domain" description="CobQ/CobB/MinD/ParA nucleotide binding" evidence="1">
    <location>
        <begin position="5"/>
        <end position="175"/>
    </location>
</feature>
<dbReference type="PANTHER" id="PTHR13696">
    <property type="entry name" value="P-LOOP CONTAINING NUCLEOSIDE TRIPHOSPHATE HYDROLASE"/>
    <property type="match status" value="1"/>
</dbReference>
<dbReference type="AlphaFoldDB" id="A0A167G535"/>
<keyword evidence="3" id="KW-1185">Reference proteome</keyword>
<dbReference type="InterPro" id="IPR002586">
    <property type="entry name" value="CobQ/CobB/MinD/ParA_Nub-bd_dom"/>
</dbReference>
<evidence type="ECO:0000259" key="1">
    <source>
        <dbReference type="Pfam" id="PF01656"/>
    </source>
</evidence>
<sequence length="209" mass="22936">MLKVLVASSKGGCGKTTLATNLAAHYAADGKRTVIVDADRQGSSQRWCEKRVLLGGIVLPVDGTRRGWQQRIPADAQRVVIDTPAGIRASEIADWIDDVNVIVVPVLPSTIDLEASAAFLAELADLPRIKRGKVAVGLVANRLKPWTSASQQALDQIKQLPFPLVAQIRDTQAYVLLAGLGKSIFDYHSEQVRSHQDDWAKLLRWIKRQ</sequence>
<dbReference type="InterPro" id="IPR050678">
    <property type="entry name" value="DNA_Partitioning_ATPase"/>
</dbReference>
<dbReference type="EMBL" id="CP015249">
    <property type="protein sequence ID" value="ANB16167.1"/>
    <property type="molecule type" value="Genomic_DNA"/>
</dbReference>
<dbReference type="Gene3D" id="3.40.50.300">
    <property type="entry name" value="P-loop containing nucleotide triphosphate hydrolases"/>
    <property type="match status" value="1"/>
</dbReference>
<dbReference type="CDD" id="cd02042">
    <property type="entry name" value="ParAB_family"/>
    <property type="match status" value="1"/>
</dbReference>